<dbReference type="Proteomes" id="UP001153069">
    <property type="component" value="Unassembled WGS sequence"/>
</dbReference>
<feature type="compositionally biased region" description="Basic and acidic residues" evidence="1">
    <location>
        <begin position="1"/>
        <end position="12"/>
    </location>
</feature>
<evidence type="ECO:0000313" key="2">
    <source>
        <dbReference type="EMBL" id="CAB9515899.1"/>
    </source>
</evidence>
<keyword evidence="3" id="KW-1185">Reference proteome</keyword>
<dbReference type="AlphaFoldDB" id="A0A9N8ECI7"/>
<reference evidence="2" key="1">
    <citation type="submission" date="2020-06" db="EMBL/GenBank/DDBJ databases">
        <authorList>
            <consortium name="Plant Systems Biology data submission"/>
        </authorList>
    </citation>
    <scope>NUCLEOTIDE SEQUENCE</scope>
    <source>
        <strain evidence="2">D6</strain>
    </source>
</reference>
<gene>
    <name evidence="2" type="ORF">SEMRO_746_G196410.1</name>
</gene>
<accession>A0A9N8ECI7</accession>
<organism evidence="2 3">
    <name type="scientific">Seminavis robusta</name>
    <dbReference type="NCBI Taxonomy" id="568900"/>
    <lineage>
        <taxon>Eukaryota</taxon>
        <taxon>Sar</taxon>
        <taxon>Stramenopiles</taxon>
        <taxon>Ochrophyta</taxon>
        <taxon>Bacillariophyta</taxon>
        <taxon>Bacillariophyceae</taxon>
        <taxon>Bacillariophycidae</taxon>
        <taxon>Naviculales</taxon>
        <taxon>Naviculaceae</taxon>
        <taxon>Seminavis</taxon>
    </lineage>
</organism>
<proteinExistence type="predicted"/>
<dbReference type="EMBL" id="CAICTM010000745">
    <property type="protein sequence ID" value="CAB9515899.1"/>
    <property type="molecule type" value="Genomic_DNA"/>
</dbReference>
<feature type="region of interest" description="Disordered" evidence="1">
    <location>
        <begin position="1"/>
        <end position="38"/>
    </location>
</feature>
<evidence type="ECO:0000256" key="1">
    <source>
        <dbReference type="SAM" id="MobiDB-lite"/>
    </source>
</evidence>
<comment type="caution">
    <text evidence="2">The sequence shown here is derived from an EMBL/GenBank/DDBJ whole genome shotgun (WGS) entry which is preliminary data.</text>
</comment>
<evidence type="ECO:0000313" key="3">
    <source>
        <dbReference type="Proteomes" id="UP001153069"/>
    </source>
</evidence>
<name>A0A9N8ECI7_9STRA</name>
<protein>
    <submittedName>
        <fullName evidence="2">Uncharacterized protein</fullName>
    </submittedName>
</protein>
<sequence length="156" mass="17248">MKKDLVEDHENETQAEAKAMAKEPQQETAGVPHDSNKESKMEILDNANTISKPTATDNVVAKPETVDSTLEEDGILKETFSPGKQEEIPAPFDCETAMVSASTVAEPLELRRDVRRRQQVTLPGAYMGALGEDLQRTTTLNYDLNGRVKSKLELPH</sequence>